<dbReference type="RefSeq" id="WP_140036402.1">
    <property type="nucleotide sequence ID" value="NZ_CP041040.1"/>
</dbReference>
<evidence type="ECO:0008006" key="3">
    <source>
        <dbReference type="Google" id="ProtNLM"/>
    </source>
</evidence>
<dbReference type="OrthoDB" id="5035830at2"/>
<protein>
    <recommendedName>
        <fullName evidence="3">WXG100 family type VII secretion target</fullName>
    </recommendedName>
</protein>
<proteinExistence type="predicted"/>
<evidence type="ECO:0000313" key="1">
    <source>
        <dbReference type="EMBL" id="QDE34129.1"/>
    </source>
</evidence>
<dbReference type="EMBL" id="CP041040">
    <property type="protein sequence ID" value="QDE34129.1"/>
    <property type="molecule type" value="Genomic_DNA"/>
</dbReference>
<gene>
    <name evidence="1" type="ORF">FIV50_04580</name>
</gene>
<name>A0A4Y5YNX3_9MICO</name>
<dbReference type="AlphaFoldDB" id="A0A4Y5YNX3"/>
<evidence type="ECO:0000313" key="2">
    <source>
        <dbReference type="Proteomes" id="UP000316125"/>
    </source>
</evidence>
<reference evidence="1 2" key="1">
    <citation type="submission" date="2019-06" db="EMBL/GenBank/DDBJ databases">
        <title>Complete genome of Microbacterium foliorum M2.</title>
        <authorList>
            <person name="Cao G."/>
        </authorList>
    </citation>
    <scope>NUCLEOTIDE SEQUENCE [LARGE SCALE GENOMIC DNA]</scope>
    <source>
        <strain evidence="1 2">M2</strain>
    </source>
</reference>
<dbReference type="Proteomes" id="UP000316125">
    <property type="component" value="Chromosome"/>
</dbReference>
<organism evidence="1 2">
    <name type="scientific">Microbacterium foliorum</name>
    <dbReference type="NCBI Taxonomy" id="104336"/>
    <lineage>
        <taxon>Bacteria</taxon>
        <taxon>Bacillati</taxon>
        <taxon>Actinomycetota</taxon>
        <taxon>Actinomycetes</taxon>
        <taxon>Micrococcales</taxon>
        <taxon>Microbacteriaceae</taxon>
        <taxon>Microbacterium</taxon>
    </lineage>
</organism>
<sequence>MSTAVLPEADAAAASLASGSWSSQLPAGGGAGDDCGGGLSGFASEIMQFVRPLEQLLEQVTGDPAGLYQASHAWETYAGDVQSTSALYQQALTQISGHVQGITALVVEGSLRVLTAATHSIADWSKVMSQALQLCVRAVEIMRSLVCAGFELLSTVGGSIKDFLFGSWPWELDKKAQVIQEFADNCAQVVSEVTSNIDRALQALREMLRLATDLYRAIIPFHQRLEDLLGELLAQFPPGTLLGPLGGLPGAIPPGSLGDTYNPGPTPYPGSDHEIRGDYDLGYSHQFDLGATDMTTEQLNQMLQQEFGHVFLPSREGDNSQLNMQLTGEGQTIKTSLFGMGIPGVTAGDIVVQQVTADGFVIAAQPGHPEYPGEVAFRLRNVDGHGVFEVTGAYDETILTGMGFPGNTNPAYAGISDVSIWADMQYRLEDMMRYGR</sequence>
<accession>A0A4Y5YNX3</accession>
<dbReference type="InterPro" id="IPR038332">
    <property type="entry name" value="PPE_sf"/>
</dbReference>
<dbReference type="Gene3D" id="1.20.1260.20">
    <property type="entry name" value="PPE superfamily"/>
    <property type="match status" value="1"/>
</dbReference>